<sequence length="167" mass="18801">MKAILTTFLILSAVFLRAQDMKNLDIITPDNKKTTLTFEETATFEIHSLDSLRIYNHAGVYRSTLKAVKGVLLKDILKDISFGEESPKVLSEYYIVCIATDGYKVVLSWNELFNTSIGDSVMVVTNIKAATNGEQEDELALISPKDRATGRRYVKQLQAIKILRVRL</sequence>
<evidence type="ECO:0000256" key="1">
    <source>
        <dbReference type="SAM" id="SignalP"/>
    </source>
</evidence>
<dbReference type="RefSeq" id="WP_377613450.1">
    <property type="nucleotide sequence ID" value="NZ_JBHUPA010000038.1"/>
</dbReference>
<keyword evidence="3" id="KW-1185">Reference proteome</keyword>
<name>A0ABW6BA62_9SPHI</name>
<gene>
    <name evidence="2" type="ORF">ACFS6J_27095</name>
</gene>
<feature type="chain" id="PRO_5046716054" evidence="1">
    <location>
        <begin position="19"/>
        <end position="167"/>
    </location>
</feature>
<comment type="caution">
    <text evidence="2">The sequence shown here is derived from an EMBL/GenBank/DDBJ whole genome shotgun (WGS) entry which is preliminary data.</text>
</comment>
<feature type="signal peptide" evidence="1">
    <location>
        <begin position="1"/>
        <end position="18"/>
    </location>
</feature>
<protein>
    <submittedName>
        <fullName evidence="2">Molybdopterin-binding protein</fullName>
    </submittedName>
</protein>
<accession>A0ABW6BA62</accession>
<dbReference type="Proteomes" id="UP001597560">
    <property type="component" value="Unassembled WGS sequence"/>
</dbReference>
<organism evidence="2 3">
    <name type="scientific">Olivibacter jilunii</name>
    <dbReference type="NCBI Taxonomy" id="985016"/>
    <lineage>
        <taxon>Bacteria</taxon>
        <taxon>Pseudomonadati</taxon>
        <taxon>Bacteroidota</taxon>
        <taxon>Sphingobacteriia</taxon>
        <taxon>Sphingobacteriales</taxon>
        <taxon>Sphingobacteriaceae</taxon>
        <taxon>Olivibacter</taxon>
    </lineage>
</organism>
<reference evidence="3" key="1">
    <citation type="journal article" date="2019" name="Int. J. Syst. Evol. Microbiol.">
        <title>The Global Catalogue of Microorganisms (GCM) 10K type strain sequencing project: providing services to taxonomists for standard genome sequencing and annotation.</title>
        <authorList>
            <consortium name="The Broad Institute Genomics Platform"/>
            <consortium name="The Broad Institute Genome Sequencing Center for Infectious Disease"/>
            <person name="Wu L."/>
            <person name="Ma J."/>
        </authorList>
    </citation>
    <scope>NUCLEOTIDE SEQUENCE [LARGE SCALE GENOMIC DNA]</scope>
    <source>
        <strain evidence="3">KCTC 23098</strain>
    </source>
</reference>
<proteinExistence type="predicted"/>
<evidence type="ECO:0000313" key="3">
    <source>
        <dbReference type="Proteomes" id="UP001597560"/>
    </source>
</evidence>
<evidence type="ECO:0000313" key="2">
    <source>
        <dbReference type="EMBL" id="MFD2965495.1"/>
    </source>
</evidence>
<keyword evidence="1" id="KW-0732">Signal</keyword>
<dbReference type="EMBL" id="JBHUPA010000038">
    <property type="protein sequence ID" value="MFD2965495.1"/>
    <property type="molecule type" value="Genomic_DNA"/>
</dbReference>